<protein>
    <recommendedName>
        <fullName evidence="6">Nodulin-like domain-containing protein</fullName>
    </recommendedName>
</protein>
<keyword evidence="3 5" id="KW-1133">Transmembrane helix</keyword>
<evidence type="ECO:0000256" key="3">
    <source>
        <dbReference type="ARBA" id="ARBA00022989"/>
    </source>
</evidence>
<feature type="transmembrane region" description="Helical" evidence="5">
    <location>
        <begin position="164"/>
        <end position="180"/>
    </location>
</feature>
<sequence>MVDGFGSSTCSGCGCARASRPIVHGICFTHDHVIMSVAGATYMFGLYSDDIKSSLGYDQTTLNLLGFFKDWVATLESCQSFPNTGALVTCVNNFPESRGSVLGLLKGFIGLSGAIMTQLYHAFYGDNSKSLILLIAWLPATISLVFLPTIRIMKIVPQPSELKVFYNFLYISLGLAGSLLKRKNQSLNNPSQLEVAIEDAPGIELQPPAAGDPATSEKDVVACIKNVFKPPVRGEDYTILQAIFSIDMLI</sequence>
<accession>A0A2N9F2P0</accession>
<dbReference type="InterPro" id="IPR010658">
    <property type="entry name" value="Nodulin-like"/>
</dbReference>
<dbReference type="GO" id="GO:0016020">
    <property type="term" value="C:membrane"/>
    <property type="evidence" value="ECO:0007669"/>
    <property type="project" value="UniProtKB-SubCell"/>
</dbReference>
<evidence type="ECO:0000256" key="2">
    <source>
        <dbReference type="ARBA" id="ARBA00022692"/>
    </source>
</evidence>
<comment type="subcellular location">
    <subcellularLocation>
        <location evidence="1">Membrane</location>
        <topology evidence="1">Multi-pass membrane protein</topology>
    </subcellularLocation>
</comment>
<dbReference type="PANTHER" id="PTHR21576">
    <property type="entry name" value="UNCHARACTERIZED NODULIN-LIKE PROTEIN"/>
    <property type="match status" value="1"/>
</dbReference>
<evidence type="ECO:0000256" key="5">
    <source>
        <dbReference type="SAM" id="Phobius"/>
    </source>
</evidence>
<dbReference type="Pfam" id="PF06813">
    <property type="entry name" value="Nodulin-like"/>
    <property type="match status" value="2"/>
</dbReference>
<proteinExistence type="predicted"/>
<evidence type="ECO:0000256" key="1">
    <source>
        <dbReference type="ARBA" id="ARBA00004141"/>
    </source>
</evidence>
<keyword evidence="4 5" id="KW-0472">Membrane</keyword>
<feature type="transmembrane region" description="Helical" evidence="5">
    <location>
        <begin position="130"/>
        <end position="152"/>
    </location>
</feature>
<feature type="domain" description="Nodulin-like" evidence="6">
    <location>
        <begin position="33"/>
        <end position="70"/>
    </location>
</feature>
<organism evidence="7">
    <name type="scientific">Fagus sylvatica</name>
    <name type="common">Beechnut</name>
    <dbReference type="NCBI Taxonomy" id="28930"/>
    <lineage>
        <taxon>Eukaryota</taxon>
        <taxon>Viridiplantae</taxon>
        <taxon>Streptophyta</taxon>
        <taxon>Embryophyta</taxon>
        <taxon>Tracheophyta</taxon>
        <taxon>Spermatophyta</taxon>
        <taxon>Magnoliopsida</taxon>
        <taxon>eudicotyledons</taxon>
        <taxon>Gunneridae</taxon>
        <taxon>Pentapetalae</taxon>
        <taxon>rosids</taxon>
        <taxon>fabids</taxon>
        <taxon>Fagales</taxon>
        <taxon>Fagaceae</taxon>
        <taxon>Fagus</taxon>
    </lineage>
</organism>
<keyword evidence="2 5" id="KW-0812">Transmembrane</keyword>
<reference evidence="7" key="1">
    <citation type="submission" date="2018-02" db="EMBL/GenBank/DDBJ databases">
        <authorList>
            <person name="Cohen D.B."/>
            <person name="Kent A.D."/>
        </authorList>
    </citation>
    <scope>NUCLEOTIDE SEQUENCE</scope>
</reference>
<dbReference type="AlphaFoldDB" id="A0A2N9F2P0"/>
<dbReference type="PANTHER" id="PTHR21576:SF122">
    <property type="entry name" value="MFS TRANSPORTER"/>
    <property type="match status" value="1"/>
</dbReference>
<gene>
    <name evidence="7" type="ORF">FSB_LOCUS9011</name>
</gene>
<evidence type="ECO:0000256" key="4">
    <source>
        <dbReference type="ARBA" id="ARBA00023136"/>
    </source>
</evidence>
<feature type="domain" description="Nodulin-like" evidence="6">
    <location>
        <begin position="78"/>
        <end position="183"/>
    </location>
</feature>
<evidence type="ECO:0000313" key="7">
    <source>
        <dbReference type="EMBL" id="SPC81129.1"/>
    </source>
</evidence>
<dbReference type="EMBL" id="OIVN01000495">
    <property type="protein sequence ID" value="SPC81129.1"/>
    <property type="molecule type" value="Genomic_DNA"/>
</dbReference>
<feature type="transmembrane region" description="Helical" evidence="5">
    <location>
        <begin position="104"/>
        <end position="124"/>
    </location>
</feature>
<evidence type="ECO:0000259" key="6">
    <source>
        <dbReference type="Pfam" id="PF06813"/>
    </source>
</evidence>
<name>A0A2N9F2P0_FAGSY</name>